<evidence type="ECO:0000256" key="3">
    <source>
        <dbReference type="ARBA" id="ARBA00022723"/>
    </source>
</evidence>
<dbReference type="OrthoDB" id="1737200at2759"/>
<dbReference type="PANTHER" id="PTHR10131:SF138">
    <property type="entry name" value="RE66324P"/>
    <property type="match status" value="1"/>
</dbReference>
<protein>
    <recommendedName>
        <fullName evidence="14">MATH domain-containing protein</fullName>
    </recommendedName>
</protein>
<keyword evidence="4" id="KW-0677">Repeat</keyword>
<evidence type="ECO:0000313" key="12">
    <source>
        <dbReference type="EMBL" id="PNF44023.1"/>
    </source>
</evidence>
<evidence type="ECO:0000256" key="4">
    <source>
        <dbReference type="ARBA" id="ARBA00022737"/>
    </source>
</evidence>
<dbReference type="PANTHER" id="PTHR10131">
    <property type="entry name" value="TNF RECEPTOR ASSOCIATED FACTOR"/>
    <property type="match status" value="1"/>
</dbReference>
<keyword evidence="5 7" id="KW-0863">Zinc-finger</keyword>
<comment type="caution">
    <text evidence="12">The sequence shown here is derived from an EMBL/GenBank/DDBJ whole genome shotgun (WGS) entry which is preliminary data.</text>
</comment>
<gene>
    <name evidence="12" type="ORF">B7P43_G16233</name>
</gene>
<dbReference type="FunCoup" id="A0A2J7RT53">
    <property type="interactions" value="12"/>
</dbReference>
<evidence type="ECO:0000256" key="9">
    <source>
        <dbReference type="SAM" id="MobiDB-lite"/>
    </source>
</evidence>
<feature type="domain" description="MATH" evidence="10">
    <location>
        <begin position="418"/>
        <end position="555"/>
    </location>
</feature>
<evidence type="ECO:0000259" key="10">
    <source>
        <dbReference type="PROSITE" id="PS50144"/>
    </source>
</evidence>
<dbReference type="Gene3D" id="2.60.210.10">
    <property type="entry name" value="Apoptosis, Tumor Necrosis Factor Receptor Associated Protein 2, Chain A"/>
    <property type="match status" value="1"/>
</dbReference>
<proteinExistence type="predicted"/>
<evidence type="ECO:0000256" key="2">
    <source>
        <dbReference type="ARBA" id="ARBA00022490"/>
    </source>
</evidence>
<dbReference type="EMBL" id="NEVH01000006">
    <property type="protein sequence ID" value="PNF44023.1"/>
    <property type="molecule type" value="Genomic_DNA"/>
</dbReference>
<name>A0A2J7RT53_9NEOP</name>
<dbReference type="InterPro" id="IPR001293">
    <property type="entry name" value="Znf_TRAF"/>
</dbReference>
<dbReference type="Pfam" id="PF22486">
    <property type="entry name" value="MATH_2"/>
    <property type="match status" value="1"/>
</dbReference>
<keyword evidence="13" id="KW-1185">Reference proteome</keyword>
<dbReference type="Gene3D" id="3.30.40.10">
    <property type="entry name" value="Zinc/RING finger domain, C3HC4 (zinc finger)"/>
    <property type="match status" value="1"/>
</dbReference>
<evidence type="ECO:0000256" key="8">
    <source>
        <dbReference type="SAM" id="Coils"/>
    </source>
</evidence>
<dbReference type="GO" id="GO:0005737">
    <property type="term" value="C:cytoplasm"/>
    <property type="evidence" value="ECO:0007669"/>
    <property type="project" value="UniProtKB-SubCell"/>
</dbReference>
<evidence type="ECO:0008006" key="14">
    <source>
        <dbReference type="Google" id="ProtNLM"/>
    </source>
</evidence>
<feature type="zinc finger region" description="TRAF-type" evidence="7">
    <location>
        <begin position="49"/>
        <end position="88"/>
    </location>
</feature>
<dbReference type="PROSITE" id="PS50144">
    <property type="entry name" value="MATH"/>
    <property type="match status" value="1"/>
</dbReference>
<organism evidence="12 13">
    <name type="scientific">Cryptotermes secundus</name>
    <dbReference type="NCBI Taxonomy" id="105785"/>
    <lineage>
        <taxon>Eukaryota</taxon>
        <taxon>Metazoa</taxon>
        <taxon>Ecdysozoa</taxon>
        <taxon>Arthropoda</taxon>
        <taxon>Hexapoda</taxon>
        <taxon>Insecta</taxon>
        <taxon>Pterygota</taxon>
        <taxon>Neoptera</taxon>
        <taxon>Polyneoptera</taxon>
        <taxon>Dictyoptera</taxon>
        <taxon>Blattodea</taxon>
        <taxon>Blattoidea</taxon>
        <taxon>Termitoidae</taxon>
        <taxon>Kalotermitidae</taxon>
        <taxon>Cryptotermitinae</taxon>
        <taxon>Cryptotermes</taxon>
    </lineage>
</organism>
<feature type="coiled-coil region" evidence="8">
    <location>
        <begin position="229"/>
        <end position="274"/>
    </location>
</feature>
<dbReference type="InterPro" id="IPR008974">
    <property type="entry name" value="TRAF-like"/>
</dbReference>
<dbReference type="GO" id="GO:0008270">
    <property type="term" value="F:zinc ion binding"/>
    <property type="evidence" value="ECO:0007669"/>
    <property type="project" value="UniProtKB-KW"/>
</dbReference>
<evidence type="ECO:0000256" key="7">
    <source>
        <dbReference type="PROSITE-ProRule" id="PRU00207"/>
    </source>
</evidence>
<comment type="subcellular location">
    <subcellularLocation>
        <location evidence="1">Cytoplasm</location>
    </subcellularLocation>
</comment>
<dbReference type="Proteomes" id="UP000235965">
    <property type="component" value="Unassembled WGS sequence"/>
</dbReference>
<feature type="region of interest" description="Disordered" evidence="9">
    <location>
        <begin position="1"/>
        <end position="28"/>
    </location>
</feature>
<feature type="domain" description="TRAF-type" evidence="11">
    <location>
        <begin position="49"/>
        <end position="88"/>
    </location>
</feature>
<evidence type="ECO:0000256" key="1">
    <source>
        <dbReference type="ARBA" id="ARBA00004496"/>
    </source>
</evidence>
<keyword evidence="3 7" id="KW-0479">Metal-binding</keyword>
<accession>A0A2J7RT53</accession>
<evidence type="ECO:0000313" key="13">
    <source>
        <dbReference type="Proteomes" id="UP000235965"/>
    </source>
</evidence>
<keyword evidence="2" id="KW-0963">Cytoplasm</keyword>
<sequence>MADLRSSTDTSEMKTGRLQKQQGTKPHRPGRTITCYYCGLVLHEKHLQAHMKQCPLVLEGCPNKCGVTVERQEMQYHLDNKCKNKKRPTNNLPSTTQQTENHEAMTNLQHNFDSGPVMQQYKTQHQGFAVPEEWNEKVVAALMVIKRALLKEENERCRAEAEWKLEIKKLNQRIHTVQDNTQKNPVQQVSVAQFYELREESLLLKETIMEERRERHRIEQQLAYETEKSNILHQELENFKVELQKYRNEIEKCRREDEEKINRLLQEVVQERQHSLRAETELKMEAAKLEDLCCTLDQSRDEDRRERYQLEEQHAEREVRWKGAVEEQKREVEKLKMVVDKYCHDVDEFREFLSRENIMISAIWAEQLAEIHNISDRINILNKASEAKSKEIAQMKQRVNECDEAITKQARGNSALAVGGIIWRISDFETKMADAKENNTVLCSPVFYSSQYGYKLRIEVRLNGLGQWTGRHMTASLQVLEGEWDPLLLWPFNQRVTLTLRDQNTALDKVNNLVKNLVTGQEKEDPAGLHVFIPHTVLQQHNYVLNNTMFLEVDIG</sequence>
<dbReference type="STRING" id="105785.A0A2J7RT53"/>
<dbReference type="InParanoid" id="A0A2J7RT53"/>
<dbReference type="SUPFAM" id="SSF49599">
    <property type="entry name" value="TRAF domain-like"/>
    <property type="match status" value="2"/>
</dbReference>
<reference evidence="12 13" key="1">
    <citation type="submission" date="2017-12" db="EMBL/GenBank/DDBJ databases">
        <title>Hemimetabolous genomes reveal molecular basis of termite eusociality.</title>
        <authorList>
            <person name="Harrison M.C."/>
            <person name="Jongepier E."/>
            <person name="Robertson H.M."/>
            <person name="Arning N."/>
            <person name="Bitard-Feildel T."/>
            <person name="Chao H."/>
            <person name="Childers C.P."/>
            <person name="Dinh H."/>
            <person name="Doddapaneni H."/>
            <person name="Dugan S."/>
            <person name="Gowin J."/>
            <person name="Greiner C."/>
            <person name="Han Y."/>
            <person name="Hu H."/>
            <person name="Hughes D.S.T."/>
            <person name="Huylmans A.-K."/>
            <person name="Kemena C."/>
            <person name="Kremer L.P.M."/>
            <person name="Lee S.L."/>
            <person name="Lopez-Ezquerra A."/>
            <person name="Mallet L."/>
            <person name="Monroy-Kuhn J.M."/>
            <person name="Moser A."/>
            <person name="Murali S.C."/>
            <person name="Muzny D.M."/>
            <person name="Otani S."/>
            <person name="Piulachs M.-D."/>
            <person name="Poelchau M."/>
            <person name="Qu J."/>
            <person name="Schaub F."/>
            <person name="Wada-Katsumata A."/>
            <person name="Worley K.C."/>
            <person name="Xie Q."/>
            <person name="Ylla G."/>
            <person name="Poulsen M."/>
            <person name="Gibbs R.A."/>
            <person name="Schal C."/>
            <person name="Richards S."/>
            <person name="Belles X."/>
            <person name="Korb J."/>
            <person name="Bornberg-Bauer E."/>
        </authorList>
    </citation>
    <scope>NUCLEOTIDE SEQUENCE [LARGE SCALE GENOMIC DNA]</scope>
    <source>
        <tissue evidence="12">Whole body</tissue>
    </source>
</reference>
<evidence type="ECO:0000256" key="6">
    <source>
        <dbReference type="ARBA" id="ARBA00022833"/>
    </source>
</evidence>
<dbReference type="InterPro" id="IPR013083">
    <property type="entry name" value="Znf_RING/FYVE/PHD"/>
</dbReference>
<keyword evidence="8" id="KW-0175">Coiled coil</keyword>
<evidence type="ECO:0000256" key="5">
    <source>
        <dbReference type="ARBA" id="ARBA00022771"/>
    </source>
</evidence>
<keyword evidence="6 7" id="KW-0862">Zinc</keyword>
<dbReference type="AlphaFoldDB" id="A0A2J7RT53"/>
<evidence type="ECO:0000259" key="11">
    <source>
        <dbReference type="PROSITE" id="PS50145"/>
    </source>
</evidence>
<dbReference type="PROSITE" id="PS50145">
    <property type="entry name" value="ZF_TRAF"/>
    <property type="match status" value="1"/>
</dbReference>
<dbReference type="InterPro" id="IPR002083">
    <property type="entry name" value="MATH/TRAF_dom"/>
</dbReference>
<feature type="compositionally biased region" description="Polar residues" evidence="9">
    <location>
        <begin position="1"/>
        <end position="10"/>
    </location>
</feature>